<dbReference type="PANTHER" id="PTHR33824">
    <property type="entry name" value="POLYKETIDE CYCLASE/DEHYDRASE AND LIPID TRANSPORT SUPERFAMILY PROTEIN"/>
    <property type="match status" value="1"/>
</dbReference>
<organism evidence="3 4">
    <name type="scientific">Streptomyces cynarae</name>
    <dbReference type="NCBI Taxonomy" id="2981134"/>
    <lineage>
        <taxon>Bacteria</taxon>
        <taxon>Bacillati</taxon>
        <taxon>Actinomycetota</taxon>
        <taxon>Actinomycetes</taxon>
        <taxon>Kitasatosporales</taxon>
        <taxon>Streptomycetaceae</taxon>
        <taxon>Streptomyces</taxon>
    </lineage>
</organism>
<feature type="compositionally biased region" description="Acidic residues" evidence="1">
    <location>
        <begin position="292"/>
        <end position="302"/>
    </location>
</feature>
<dbReference type="EMBL" id="CP106793">
    <property type="protein sequence ID" value="UXY19917.1"/>
    <property type="molecule type" value="Genomic_DNA"/>
</dbReference>
<dbReference type="Proteomes" id="UP001061298">
    <property type="component" value="Chromosome"/>
</dbReference>
<accession>A0ABY6DZT9</accession>
<reference evidence="3" key="1">
    <citation type="submission" date="2022-10" db="EMBL/GenBank/DDBJ databases">
        <authorList>
            <person name="Mo P."/>
        </authorList>
    </citation>
    <scope>NUCLEOTIDE SEQUENCE</scope>
    <source>
        <strain evidence="3">HUAS 13-4</strain>
    </source>
</reference>
<feature type="domain" description="Coenzyme Q-binding protein COQ10 START" evidence="2">
    <location>
        <begin position="124"/>
        <end position="242"/>
    </location>
</feature>
<evidence type="ECO:0000256" key="1">
    <source>
        <dbReference type="SAM" id="MobiDB-lite"/>
    </source>
</evidence>
<feature type="compositionally biased region" description="Acidic residues" evidence="1">
    <location>
        <begin position="327"/>
        <end position="354"/>
    </location>
</feature>
<proteinExistence type="predicted"/>
<dbReference type="RefSeq" id="WP_263230035.1">
    <property type="nucleotide sequence ID" value="NZ_CP106793.1"/>
</dbReference>
<dbReference type="InterPro" id="IPR005031">
    <property type="entry name" value="COQ10_START"/>
</dbReference>
<feature type="region of interest" description="Disordered" evidence="1">
    <location>
        <begin position="267"/>
        <end position="371"/>
    </location>
</feature>
<feature type="compositionally biased region" description="Acidic residues" evidence="1">
    <location>
        <begin position="275"/>
        <end position="284"/>
    </location>
</feature>
<dbReference type="PANTHER" id="PTHR33824:SF7">
    <property type="entry name" value="POLYKETIDE CYCLASE_DEHYDRASE AND LIPID TRANSPORT SUPERFAMILY PROTEIN"/>
    <property type="match status" value="1"/>
</dbReference>
<dbReference type="Pfam" id="PF03364">
    <property type="entry name" value="Polyketide_cyc"/>
    <property type="match status" value="1"/>
</dbReference>
<feature type="compositionally biased region" description="Basic and acidic residues" evidence="1">
    <location>
        <begin position="355"/>
        <end position="371"/>
    </location>
</feature>
<dbReference type="CDD" id="cd07817">
    <property type="entry name" value="SRPBCC_8"/>
    <property type="match status" value="1"/>
</dbReference>
<dbReference type="Gene3D" id="3.30.530.20">
    <property type="match status" value="1"/>
</dbReference>
<evidence type="ECO:0000259" key="2">
    <source>
        <dbReference type="Pfam" id="PF03364"/>
    </source>
</evidence>
<evidence type="ECO:0000313" key="3">
    <source>
        <dbReference type="EMBL" id="UXY19917.1"/>
    </source>
</evidence>
<dbReference type="InterPro" id="IPR047137">
    <property type="entry name" value="ORF3"/>
</dbReference>
<keyword evidence="4" id="KW-1185">Reference proteome</keyword>
<dbReference type="InterPro" id="IPR023393">
    <property type="entry name" value="START-like_dom_sf"/>
</dbReference>
<sequence length="371" mass="42043">MVEGTLNKVRDQVQGNPGADRLKAELESYLQARLQVMLESMGERLGEGARRLAETHVGPGMLGKLALKGGKRLLGGEGAGAGAGGILSQAKDTLLGKAKEAAGVGGKKPGGPQRGLTIIEDVEVGVPVREAYNQWTQFPDFEKFAKGVEDVRQDDETTTHWQAKIAKSRRQWRGVVTEQVPDERIAWTTEGPKGTNKGVVTFHPLGDNLTKVLLVLQYYPKGLFEKTGSLWRAQGRRVRLDLKLYRSFVMTRGEATGAWRGEIRDGEVVRSSEEVEREEEEEAEKEGRGEREEEPEEREEEPEERRRDEEEEEEADREEGRRGRRDEDEEDEDDEKPESSEEDDEWEEDEDEQPDDRYDEREAPEGRRRRG</sequence>
<protein>
    <submittedName>
        <fullName evidence="3">SRPBCC family protein</fullName>
    </submittedName>
</protein>
<dbReference type="SUPFAM" id="SSF55961">
    <property type="entry name" value="Bet v1-like"/>
    <property type="match status" value="1"/>
</dbReference>
<evidence type="ECO:0000313" key="4">
    <source>
        <dbReference type="Proteomes" id="UP001061298"/>
    </source>
</evidence>
<gene>
    <name evidence="3" type="ORF">N8I84_15165</name>
</gene>
<name>A0ABY6DZT9_9ACTN</name>